<name>A0ABU1BCF0_PSEHA</name>
<dbReference type="Proteomes" id="UP001226574">
    <property type="component" value="Unassembled WGS sequence"/>
</dbReference>
<dbReference type="Gene3D" id="1.20.120.1060">
    <property type="match status" value="1"/>
</dbReference>
<evidence type="ECO:0000313" key="1">
    <source>
        <dbReference type="EMBL" id="MDQ9092051.1"/>
    </source>
</evidence>
<accession>A0ABU1BCF0</accession>
<evidence type="ECO:0000313" key="2">
    <source>
        <dbReference type="Proteomes" id="UP001226574"/>
    </source>
</evidence>
<proteinExistence type="predicted"/>
<organism evidence="1 2">
    <name type="scientific">Pseudoalteromonas haloplanktis</name>
    <name type="common">Alteromonas haloplanktis</name>
    <dbReference type="NCBI Taxonomy" id="228"/>
    <lineage>
        <taxon>Bacteria</taxon>
        <taxon>Pseudomonadati</taxon>
        <taxon>Pseudomonadota</taxon>
        <taxon>Gammaproteobacteria</taxon>
        <taxon>Alteromonadales</taxon>
        <taxon>Pseudoalteromonadaceae</taxon>
        <taxon>Pseudoalteromonas</taxon>
    </lineage>
</organism>
<gene>
    <name evidence="1" type="ORF">RC083_10660</name>
</gene>
<sequence>METVDKLKWLLSDVSTDLTFYNQIFGKTDDVEVLREFSDWVFSNYQRCLTDSIFSKLSKLLDPDKTCGSNNLSFSYVIKKHSLSKDLDIKNSLSEIQSIYKTSGLKKYRNKVLAHNDATSIENSHQNTISFENGIEVFLSKMWDLFALLEFKTGLENVIPKYGTGIIIPAEMDGETFLLKLRKCM</sequence>
<keyword evidence="2" id="KW-1185">Reference proteome</keyword>
<dbReference type="RefSeq" id="WP_309039015.1">
    <property type="nucleotide sequence ID" value="NZ_JAVIFY010000006.1"/>
</dbReference>
<reference evidence="1 2" key="1">
    <citation type="submission" date="2023-08" db="EMBL/GenBank/DDBJ databases">
        <title>Pseudoalteromonas haloplanktis LL1 genome.</title>
        <authorList>
            <person name="Wu S."/>
        </authorList>
    </citation>
    <scope>NUCLEOTIDE SEQUENCE [LARGE SCALE GENOMIC DNA]</scope>
    <source>
        <strain evidence="1 2">LL1</strain>
    </source>
</reference>
<dbReference type="EMBL" id="JAVIFY010000006">
    <property type="protein sequence ID" value="MDQ9092051.1"/>
    <property type="molecule type" value="Genomic_DNA"/>
</dbReference>
<protein>
    <recommendedName>
        <fullName evidence="3">HEPN AbiU2-like domain-containing protein</fullName>
    </recommendedName>
</protein>
<evidence type="ECO:0008006" key="3">
    <source>
        <dbReference type="Google" id="ProtNLM"/>
    </source>
</evidence>
<comment type="caution">
    <text evidence="1">The sequence shown here is derived from an EMBL/GenBank/DDBJ whole genome shotgun (WGS) entry which is preliminary data.</text>
</comment>